<dbReference type="GO" id="GO:0003700">
    <property type="term" value="F:DNA-binding transcription factor activity"/>
    <property type="evidence" value="ECO:0007669"/>
    <property type="project" value="TreeGrafter"/>
</dbReference>
<dbReference type="PRINTS" id="PR00455">
    <property type="entry name" value="HTHTETR"/>
</dbReference>
<dbReference type="PANTHER" id="PTHR30055">
    <property type="entry name" value="HTH-TYPE TRANSCRIPTIONAL REGULATOR RUTR"/>
    <property type="match status" value="1"/>
</dbReference>
<evidence type="ECO:0000256" key="1">
    <source>
        <dbReference type="ARBA" id="ARBA00023015"/>
    </source>
</evidence>
<gene>
    <name evidence="7" type="ORF">B1H18_05250</name>
</gene>
<dbReference type="Proteomes" id="UP000190539">
    <property type="component" value="Unassembled WGS sequence"/>
</dbReference>
<feature type="domain" description="HTH tetR-type" evidence="6">
    <location>
        <begin position="1"/>
        <end position="55"/>
    </location>
</feature>
<sequence length="210" mass="22118">MLDAAATLFAERGYERATVRDIAARAGANQALIFRYFGSKRALLTEVMARDGQKQLRGTQPEHVFETALRGILSDGGGGGVGGGGGGGERGPGPGRSLEVYLRSIGSADSAPETVRALGDEYVTALAALSTSDDGVLRAELAMAWLLGIGLMRVVIKKEPLVNADPEEVCGLVLRVLERLFDEPQAAAEGAAAERTRQGRAPRPRVTSDE</sequence>
<evidence type="ECO:0000256" key="5">
    <source>
        <dbReference type="SAM" id="MobiDB-lite"/>
    </source>
</evidence>
<evidence type="ECO:0000313" key="8">
    <source>
        <dbReference type="Proteomes" id="UP000190539"/>
    </source>
</evidence>
<dbReference type="SUPFAM" id="SSF48498">
    <property type="entry name" value="Tetracyclin repressor-like, C-terminal domain"/>
    <property type="match status" value="1"/>
</dbReference>
<dbReference type="PROSITE" id="PS01081">
    <property type="entry name" value="HTH_TETR_1"/>
    <property type="match status" value="1"/>
</dbReference>
<dbReference type="PANTHER" id="PTHR30055:SF234">
    <property type="entry name" value="HTH-TYPE TRANSCRIPTIONAL REGULATOR BETI"/>
    <property type="match status" value="1"/>
</dbReference>
<dbReference type="AlphaFoldDB" id="A0A1V4AD43"/>
<dbReference type="STRING" id="83656.B1H18_05250"/>
<keyword evidence="2 4" id="KW-0238">DNA-binding</keyword>
<proteinExistence type="predicted"/>
<name>A0A1V4AD43_9ACTN</name>
<dbReference type="GO" id="GO:0000976">
    <property type="term" value="F:transcription cis-regulatory region binding"/>
    <property type="evidence" value="ECO:0007669"/>
    <property type="project" value="TreeGrafter"/>
</dbReference>
<dbReference type="EMBL" id="MVFC01000003">
    <property type="protein sequence ID" value="OON81894.1"/>
    <property type="molecule type" value="Genomic_DNA"/>
</dbReference>
<evidence type="ECO:0000259" key="6">
    <source>
        <dbReference type="PROSITE" id="PS50977"/>
    </source>
</evidence>
<dbReference type="InterPro" id="IPR001647">
    <property type="entry name" value="HTH_TetR"/>
</dbReference>
<comment type="caution">
    <text evidence="7">The sequence shown here is derived from an EMBL/GenBank/DDBJ whole genome shotgun (WGS) entry which is preliminary data.</text>
</comment>
<dbReference type="InterPro" id="IPR009057">
    <property type="entry name" value="Homeodomain-like_sf"/>
</dbReference>
<feature type="DNA-binding region" description="H-T-H motif" evidence="4">
    <location>
        <begin position="18"/>
        <end position="37"/>
    </location>
</feature>
<dbReference type="InterPro" id="IPR036271">
    <property type="entry name" value="Tet_transcr_reg_TetR-rel_C_sf"/>
</dbReference>
<protein>
    <submittedName>
        <fullName evidence="7">TetR family transcriptional regulator</fullName>
    </submittedName>
</protein>
<organism evidence="7 8">
    <name type="scientific">Streptomyces tsukubensis</name>
    <dbReference type="NCBI Taxonomy" id="83656"/>
    <lineage>
        <taxon>Bacteria</taxon>
        <taxon>Bacillati</taxon>
        <taxon>Actinomycetota</taxon>
        <taxon>Actinomycetes</taxon>
        <taxon>Kitasatosporales</taxon>
        <taxon>Streptomycetaceae</taxon>
        <taxon>Streptomyces</taxon>
    </lineage>
</organism>
<dbReference type="SUPFAM" id="SSF46689">
    <property type="entry name" value="Homeodomain-like"/>
    <property type="match status" value="1"/>
</dbReference>
<dbReference type="Pfam" id="PF17920">
    <property type="entry name" value="TetR_C_16"/>
    <property type="match status" value="1"/>
</dbReference>
<evidence type="ECO:0000313" key="7">
    <source>
        <dbReference type="EMBL" id="OON81894.1"/>
    </source>
</evidence>
<keyword evidence="8" id="KW-1185">Reference proteome</keyword>
<dbReference type="Pfam" id="PF00440">
    <property type="entry name" value="TetR_N"/>
    <property type="match status" value="1"/>
</dbReference>
<evidence type="ECO:0000256" key="4">
    <source>
        <dbReference type="PROSITE-ProRule" id="PRU00335"/>
    </source>
</evidence>
<feature type="region of interest" description="Disordered" evidence="5">
    <location>
        <begin position="188"/>
        <end position="210"/>
    </location>
</feature>
<keyword evidence="1" id="KW-0805">Transcription regulation</keyword>
<dbReference type="InterPro" id="IPR023772">
    <property type="entry name" value="DNA-bd_HTH_TetR-type_CS"/>
</dbReference>
<keyword evidence="3" id="KW-0804">Transcription</keyword>
<evidence type="ECO:0000256" key="3">
    <source>
        <dbReference type="ARBA" id="ARBA00023163"/>
    </source>
</evidence>
<dbReference type="Gene3D" id="1.10.357.10">
    <property type="entry name" value="Tetracycline Repressor, domain 2"/>
    <property type="match status" value="2"/>
</dbReference>
<reference evidence="7 8" key="1">
    <citation type="submission" date="2017-02" db="EMBL/GenBank/DDBJ databases">
        <title>Draft Genome Sequence of Streptomyces tsukubaensis F601, a Producer of the immunosuppressant tacrolimus FK506.</title>
        <authorList>
            <person name="Zong G."/>
            <person name="Zhong C."/>
            <person name="Fu J."/>
            <person name="Qin R."/>
            <person name="Cao G."/>
        </authorList>
    </citation>
    <scope>NUCLEOTIDE SEQUENCE [LARGE SCALE GENOMIC DNA]</scope>
    <source>
        <strain evidence="7 8">F601</strain>
    </source>
</reference>
<dbReference type="InterPro" id="IPR041678">
    <property type="entry name" value="TetR_C_16"/>
</dbReference>
<dbReference type="PROSITE" id="PS50977">
    <property type="entry name" value="HTH_TETR_2"/>
    <property type="match status" value="1"/>
</dbReference>
<evidence type="ECO:0000256" key="2">
    <source>
        <dbReference type="ARBA" id="ARBA00023125"/>
    </source>
</evidence>
<dbReference type="InterPro" id="IPR050109">
    <property type="entry name" value="HTH-type_TetR-like_transc_reg"/>
</dbReference>
<accession>A0A1V4AD43</accession>